<evidence type="ECO:0000256" key="7">
    <source>
        <dbReference type="ARBA" id="ARBA00068034"/>
    </source>
</evidence>
<dbReference type="InterPro" id="IPR038536">
    <property type="entry name" value="Alkyl/aryl-sulf_dimr_sf"/>
</dbReference>
<dbReference type="GO" id="GO:0018741">
    <property type="term" value="F:linear primary-alkylsulfatase activity"/>
    <property type="evidence" value="ECO:0007669"/>
    <property type="project" value="UniProtKB-EC"/>
</dbReference>
<dbReference type="AlphaFoldDB" id="A0A4D7BB68"/>
<dbReference type="Gene3D" id="1.25.40.880">
    <property type="entry name" value="Alkyl sulfatase, dimerisation domain"/>
    <property type="match status" value="1"/>
</dbReference>
<dbReference type="InterPro" id="IPR001279">
    <property type="entry name" value="Metallo-B-lactamas"/>
</dbReference>
<dbReference type="EMBL" id="CP039690">
    <property type="protein sequence ID" value="QCI67890.1"/>
    <property type="molecule type" value="Genomic_DNA"/>
</dbReference>
<dbReference type="InterPro" id="IPR052195">
    <property type="entry name" value="Bact_Alkyl/Aryl-Sulfatase"/>
</dbReference>
<gene>
    <name evidence="10" type="ORF">E8M01_28865</name>
</gene>
<dbReference type="SUPFAM" id="SSF56281">
    <property type="entry name" value="Metallo-hydrolase/oxidoreductase"/>
    <property type="match status" value="1"/>
</dbReference>
<dbReference type="GO" id="GO:0046872">
    <property type="term" value="F:metal ion binding"/>
    <property type="evidence" value="ECO:0007669"/>
    <property type="project" value="UniProtKB-KW"/>
</dbReference>
<evidence type="ECO:0000313" key="11">
    <source>
        <dbReference type="Proteomes" id="UP000298781"/>
    </source>
</evidence>
<evidence type="ECO:0000256" key="5">
    <source>
        <dbReference type="ARBA" id="ARBA00033751"/>
    </source>
</evidence>
<evidence type="ECO:0000259" key="9">
    <source>
        <dbReference type="SMART" id="SM00849"/>
    </source>
</evidence>
<dbReference type="Proteomes" id="UP000298781">
    <property type="component" value="Chromosome"/>
</dbReference>
<protein>
    <recommendedName>
        <fullName evidence="7">Linear primary-alkylsulfatase</fullName>
        <ecNumber evidence="6">3.1.6.21</ecNumber>
    </recommendedName>
    <alternativeName>
        <fullName evidence="8">Type III linear primary-alkylsulfatase</fullName>
    </alternativeName>
</protein>
<feature type="domain" description="Metallo-beta-lactamase" evidence="9">
    <location>
        <begin position="142"/>
        <end position="364"/>
    </location>
</feature>
<dbReference type="InterPro" id="IPR036866">
    <property type="entry name" value="RibonucZ/Hydroxyglut_hydro"/>
</dbReference>
<dbReference type="Gene3D" id="3.60.15.30">
    <property type="entry name" value="Metallo-beta-lactamase domain"/>
    <property type="match status" value="1"/>
</dbReference>
<dbReference type="FunFam" id="1.25.40.880:FF:000001">
    <property type="entry name" value="SDS hydrolase SdsA1"/>
    <property type="match status" value="1"/>
</dbReference>
<dbReference type="GO" id="GO:0018909">
    <property type="term" value="P:dodecyl sulfate metabolic process"/>
    <property type="evidence" value="ECO:0007669"/>
    <property type="project" value="InterPro"/>
</dbReference>
<evidence type="ECO:0000256" key="8">
    <source>
        <dbReference type="ARBA" id="ARBA00075789"/>
    </source>
</evidence>
<reference evidence="10 11" key="1">
    <citation type="submission" date="2019-04" db="EMBL/GenBank/DDBJ databases">
        <title>Phreatobacter aquaticus sp. nov.</title>
        <authorList>
            <person name="Choi A."/>
        </authorList>
    </citation>
    <scope>NUCLEOTIDE SEQUENCE [LARGE SCALE GENOMIC DNA]</scope>
    <source>
        <strain evidence="10 11">KCTC 52518</strain>
    </source>
</reference>
<dbReference type="OrthoDB" id="9815874at2"/>
<sequence>MAQGRSSSLAAALILGLSALGMGMGMGLAQQPAAPPAVALQRDAEPATRAANEAVLRALNFADRADFDSARRGFIAAIPDGTIAGPAGAGGLTAWSMKPYDFLNGEAPATVNPSLWRQAQLNNIHGLFKAADRVYQLRGYDISNMTVVEGDTGLIVIDPLLATETAKAALDLYFAHRPRRPVVAVVYTHSHADHFAGVKGIVTDEEVRAGRVKVIAPDKFMDHAVAENLIAGNAMSRRAWYQFGSMIPPGPRGQVDTGLGRTVARGSFTLIAPTDEIKQDYETRTIDGVEIEFHLTPGTEAPAEMTLYFPQFRVLNMAELTSGTMHNLYTIRGAEVRDARAWSRYIADALERYGDRTDVLIAQHNWPVWGAERAAVFLKKQRDIYKFIHDQSVRLLNHGLTPAEIAETLRMPQSLASEWSVRGYYGTLSHNAKAIYQRYLGWYDANPANLQPLPPVESAKKTIDYMGGAAAVIARARDDFKAGQYRWVASVMNQVVFAEPGNREARELGAAALEQLGYQAEAGTWRNAYLMGAMELRSGIMRRAGGSTVTAEMLGAIPLDLLFDYIAVRLNAEKAEAKRIVINWTFSDTGQTFVLNLENSTLTNRPGRLAPDADCAFTLTRASFDAILLRQKTFPAAIAAGEVTFSGNPMKFGELAAMLDEFSPFFPIVEPRAATP</sequence>
<evidence type="ECO:0000256" key="4">
    <source>
        <dbReference type="ARBA" id="ARBA00022833"/>
    </source>
</evidence>
<name>A0A4D7BB68_9HYPH</name>
<dbReference type="SMART" id="SM00849">
    <property type="entry name" value="Lactamase_B"/>
    <property type="match status" value="1"/>
</dbReference>
<dbReference type="PANTHER" id="PTHR43223">
    <property type="entry name" value="ALKYL/ARYL-SULFATASE"/>
    <property type="match status" value="1"/>
</dbReference>
<dbReference type="Gene3D" id="3.30.1050.10">
    <property type="entry name" value="SCP2 sterol-binding domain"/>
    <property type="match status" value="1"/>
</dbReference>
<keyword evidence="11" id="KW-1185">Reference proteome</keyword>
<evidence type="ECO:0000256" key="3">
    <source>
        <dbReference type="ARBA" id="ARBA00022801"/>
    </source>
</evidence>
<dbReference type="InterPro" id="IPR029229">
    <property type="entry name" value="Alkyl_sulf_C"/>
</dbReference>
<dbReference type="InterPro" id="IPR029228">
    <property type="entry name" value="Alkyl_sulf_dimr"/>
</dbReference>
<dbReference type="Pfam" id="PF14863">
    <property type="entry name" value="Alkyl_sulf_dimr"/>
    <property type="match status" value="1"/>
</dbReference>
<evidence type="ECO:0000256" key="1">
    <source>
        <dbReference type="ARBA" id="ARBA00001947"/>
    </source>
</evidence>
<dbReference type="InterPro" id="IPR036527">
    <property type="entry name" value="SCP2_sterol-bd_dom_sf"/>
</dbReference>
<dbReference type="GO" id="GO:0046983">
    <property type="term" value="F:protein dimerization activity"/>
    <property type="evidence" value="ECO:0007669"/>
    <property type="project" value="InterPro"/>
</dbReference>
<dbReference type="EC" id="3.1.6.21" evidence="6"/>
<keyword evidence="2" id="KW-0479">Metal-binding</keyword>
<proteinExistence type="inferred from homology"/>
<evidence type="ECO:0000256" key="6">
    <source>
        <dbReference type="ARBA" id="ARBA00066568"/>
    </source>
</evidence>
<keyword evidence="4" id="KW-0862">Zinc</keyword>
<dbReference type="PANTHER" id="PTHR43223:SF1">
    <property type="entry name" value="ALKYL_ARYL-SULFATASE BDS1"/>
    <property type="match status" value="1"/>
</dbReference>
<dbReference type="Pfam" id="PF14864">
    <property type="entry name" value="Alkyl_sulf_C"/>
    <property type="match status" value="1"/>
</dbReference>
<comment type="cofactor">
    <cofactor evidence="1">
        <name>Zn(2+)</name>
        <dbReference type="ChEBI" id="CHEBI:29105"/>
    </cofactor>
</comment>
<evidence type="ECO:0000313" key="10">
    <source>
        <dbReference type="EMBL" id="QCI67890.1"/>
    </source>
</evidence>
<dbReference type="CDD" id="cd07710">
    <property type="entry name" value="arylsulfatase_Sdsa1-like_MBL-fold"/>
    <property type="match status" value="1"/>
</dbReference>
<dbReference type="Pfam" id="PF00753">
    <property type="entry name" value="Lactamase_B"/>
    <property type="match status" value="1"/>
</dbReference>
<evidence type="ECO:0000256" key="2">
    <source>
        <dbReference type="ARBA" id="ARBA00022723"/>
    </source>
</evidence>
<dbReference type="InterPro" id="IPR044097">
    <property type="entry name" value="Bds1/SdsA1_MBL-fold"/>
</dbReference>
<accession>A0A4D7BB68</accession>
<dbReference type="SUPFAM" id="SSF55718">
    <property type="entry name" value="SCP-like"/>
    <property type="match status" value="1"/>
</dbReference>
<keyword evidence="3 10" id="KW-0378">Hydrolase</keyword>
<dbReference type="KEGG" id="pstg:E8M01_28865"/>
<comment type="similarity">
    <text evidence="5">Belongs to the metallo-beta-lactamase superfamily. Type III sulfatase family.</text>
</comment>
<dbReference type="FunFam" id="3.60.15.30:FF:000001">
    <property type="entry name" value="Alkyl/aryl-sulfatase BDS1"/>
    <property type="match status" value="1"/>
</dbReference>
<organism evidence="10 11">
    <name type="scientific">Phreatobacter stygius</name>
    <dbReference type="NCBI Taxonomy" id="1940610"/>
    <lineage>
        <taxon>Bacteria</taxon>
        <taxon>Pseudomonadati</taxon>
        <taxon>Pseudomonadota</taxon>
        <taxon>Alphaproteobacteria</taxon>
        <taxon>Hyphomicrobiales</taxon>
        <taxon>Phreatobacteraceae</taxon>
        <taxon>Phreatobacter</taxon>
    </lineage>
</organism>